<evidence type="ECO:0000313" key="1">
    <source>
        <dbReference type="EMBL" id="AFC26751.1"/>
    </source>
</evidence>
<dbReference type="RefSeq" id="WP_015694333.1">
    <property type="nucleotide sequence ID" value="NC_016940.1"/>
</dbReference>
<dbReference type="EMBL" id="CP002831">
    <property type="protein sequence ID" value="AFC26751.1"/>
    <property type="molecule type" value="Genomic_DNA"/>
</dbReference>
<gene>
    <name evidence="1" type="ordered locus">SGRA_4036</name>
</gene>
<evidence type="ECO:0000313" key="2">
    <source>
        <dbReference type="Proteomes" id="UP000007519"/>
    </source>
</evidence>
<protein>
    <submittedName>
        <fullName evidence="1">Uncharacterized protein</fullName>
    </submittedName>
</protein>
<dbReference type="KEGG" id="sgn:SGRA_4036"/>
<proteinExistence type="predicted"/>
<dbReference type="HOGENOM" id="CLU_3084591_0_0_10"/>
<sequence length="52" mass="5878">MQALSAFARKKMVHCNSFAVFAGKIMLHCNPSAHLLEKKWSIATLLLYSLEK</sequence>
<keyword evidence="2" id="KW-1185">Reference proteome</keyword>
<reference evidence="1 2" key="1">
    <citation type="journal article" date="2012" name="Stand. Genomic Sci.">
        <title>Complete genome sequencing and analysis of Saprospira grandis str. Lewin, a predatory marine bacterium.</title>
        <authorList>
            <person name="Saw J.H."/>
            <person name="Yuryev A."/>
            <person name="Kanbe M."/>
            <person name="Hou S."/>
            <person name="Young A.G."/>
            <person name="Aizawa S."/>
            <person name="Alam M."/>
        </authorList>
    </citation>
    <scope>NUCLEOTIDE SEQUENCE [LARGE SCALE GENOMIC DNA]</scope>
    <source>
        <strain evidence="1 2">Lewin</strain>
    </source>
</reference>
<organism evidence="1 2">
    <name type="scientific">Saprospira grandis (strain Lewin)</name>
    <dbReference type="NCBI Taxonomy" id="984262"/>
    <lineage>
        <taxon>Bacteria</taxon>
        <taxon>Pseudomonadati</taxon>
        <taxon>Bacteroidota</taxon>
        <taxon>Saprospiria</taxon>
        <taxon>Saprospirales</taxon>
        <taxon>Saprospiraceae</taxon>
        <taxon>Saprospira</taxon>
    </lineage>
</organism>
<accession>H6L8M6</accession>
<dbReference type="Proteomes" id="UP000007519">
    <property type="component" value="Chromosome"/>
</dbReference>
<name>H6L8M6_SAPGL</name>
<dbReference type="AlphaFoldDB" id="H6L8M6"/>